<reference evidence="1" key="1">
    <citation type="submission" date="2021-01" db="EMBL/GenBank/DDBJ databases">
        <authorList>
            <person name="Kaushik A."/>
        </authorList>
    </citation>
    <scope>NUCLEOTIDE SEQUENCE</scope>
    <source>
        <strain evidence="1">AG3-T5</strain>
    </source>
</reference>
<organism evidence="1 2">
    <name type="scientific">Rhizoctonia solani</name>
    <dbReference type="NCBI Taxonomy" id="456999"/>
    <lineage>
        <taxon>Eukaryota</taxon>
        <taxon>Fungi</taxon>
        <taxon>Dikarya</taxon>
        <taxon>Basidiomycota</taxon>
        <taxon>Agaricomycotina</taxon>
        <taxon>Agaricomycetes</taxon>
        <taxon>Cantharellales</taxon>
        <taxon>Ceratobasidiaceae</taxon>
        <taxon>Rhizoctonia</taxon>
    </lineage>
</organism>
<evidence type="ECO:0000313" key="1">
    <source>
        <dbReference type="EMBL" id="CAE6476559.1"/>
    </source>
</evidence>
<sequence>MLTTLNNGRHELWGGTFPNYFESYTNQALAVPLSSLEEVNVWAKVAKTVEWIIALGGAPKNARQGAARYITLSMLKSLLDVTKIPQEINRLADPRLVAGCVELMASVESLFGYEYGYVCFRILNLAISACMLKRVGRLDTTIQRMSSASKSHLIFWEEAAGFVNWDIRRGGRIALGLCLVFTADALDRLIELLHVNQKQYFIVAKILQSMGLSGLMLILRAHIQVGGVPISSKTSSGDLVESLVQPYSRLLWRYLLAVPVSIKHEARAVYEIHIYITSWARFRDSHFIDVEDSRNLLQALNECLLVPSTARLMGAMILLRFVEPLVVPGCEDLVPTLVERSLRLMWSSIIEDGPDSSTAPVLVTSVLRYIRYIFQEIKPKTFRHQPWISKLFDAVVGEGLIDLVLRVLVAAPDFIPGQQDLTERLYNIAPEVYEELAHLAPTPYLTQRLNDSGALVEWQKYTNHFFGAGEVLRASSSSSIRSTSKTCGEVIIHTLKAVLAKKGTGTIYPGLFCSLARAP</sequence>
<gene>
    <name evidence="1" type="ORF">RDB_LOCUS193222</name>
</gene>
<evidence type="ECO:0000313" key="2">
    <source>
        <dbReference type="Proteomes" id="UP000663841"/>
    </source>
</evidence>
<dbReference type="AlphaFoldDB" id="A0A8H3CC55"/>
<proteinExistence type="predicted"/>
<name>A0A8H3CC55_9AGAM</name>
<protein>
    <submittedName>
        <fullName evidence="1">Uncharacterized protein</fullName>
    </submittedName>
</protein>
<dbReference type="EMBL" id="CAJMWW010000634">
    <property type="protein sequence ID" value="CAE6476559.1"/>
    <property type="molecule type" value="Genomic_DNA"/>
</dbReference>
<comment type="caution">
    <text evidence="1">The sequence shown here is derived from an EMBL/GenBank/DDBJ whole genome shotgun (WGS) entry which is preliminary data.</text>
</comment>
<dbReference type="Proteomes" id="UP000663841">
    <property type="component" value="Unassembled WGS sequence"/>
</dbReference>
<accession>A0A8H3CC55</accession>